<keyword evidence="8" id="KW-1185">Reference proteome</keyword>
<organism evidence="7 8">
    <name type="scientific">Plesiocystis pacifica SIR-1</name>
    <dbReference type="NCBI Taxonomy" id="391625"/>
    <lineage>
        <taxon>Bacteria</taxon>
        <taxon>Pseudomonadati</taxon>
        <taxon>Myxococcota</taxon>
        <taxon>Polyangia</taxon>
        <taxon>Nannocystales</taxon>
        <taxon>Nannocystaceae</taxon>
        <taxon>Plesiocystis</taxon>
    </lineage>
</organism>
<evidence type="ECO:0000256" key="3">
    <source>
        <dbReference type="ARBA" id="ARBA00022777"/>
    </source>
</evidence>
<dbReference type="Gene3D" id="3.30.200.20">
    <property type="entry name" value="Phosphorylase Kinase, domain 1"/>
    <property type="match status" value="1"/>
</dbReference>
<keyword evidence="3 7" id="KW-0418">Kinase</keyword>
<name>A6FY30_9BACT</name>
<keyword evidence="2" id="KW-0547">Nucleotide-binding</keyword>
<accession>A6FY30</accession>
<dbReference type="AlphaFoldDB" id="A6FY30"/>
<dbReference type="EMBL" id="ABCS01000003">
    <property type="protein sequence ID" value="EDM81409.1"/>
    <property type="molecule type" value="Genomic_DNA"/>
</dbReference>
<evidence type="ECO:0000256" key="4">
    <source>
        <dbReference type="ARBA" id="ARBA00022840"/>
    </source>
</evidence>
<keyword evidence="5" id="KW-0472">Membrane</keyword>
<comment type="caution">
    <text evidence="7">The sequence shown here is derived from an EMBL/GenBank/DDBJ whole genome shotgun (WGS) entry which is preliminary data.</text>
</comment>
<dbReference type="Proteomes" id="UP000005801">
    <property type="component" value="Unassembled WGS sequence"/>
</dbReference>
<keyword evidence="4" id="KW-0067">ATP-binding</keyword>
<dbReference type="GO" id="GO:0004674">
    <property type="term" value="F:protein serine/threonine kinase activity"/>
    <property type="evidence" value="ECO:0007669"/>
    <property type="project" value="TreeGrafter"/>
</dbReference>
<dbReference type="SUPFAM" id="SSF56112">
    <property type="entry name" value="Protein kinase-like (PK-like)"/>
    <property type="match status" value="1"/>
</dbReference>
<evidence type="ECO:0000256" key="2">
    <source>
        <dbReference type="ARBA" id="ARBA00022741"/>
    </source>
</evidence>
<evidence type="ECO:0000313" key="8">
    <source>
        <dbReference type="Proteomes" id="UP000005801"/>
    </source>
</evidence>
<dbReference type="Gene3D" id="1.10.510.10">
    <property type="entry name" value="Transferase(Phosphotransferase) domain 1"/>
    <property type="match status" value="1"/>
</dbReference>
<gene>
    <name evidence="7" type="ORF">PPSIR1_39500</name>
</gene>
<dbReference type="CDD" id="cd14014">
    <property type="entry name" value="STKc_PknB_like"/>
    <property type="match status" value="1"/>
</dbReference>
<evidence type="ECO:0000313" key="7">
    <source>
        <dbReference type="EMBL" id="EDM81409.1"/>
    </source>
</evidence>
<dbReference type="PROSITE" id="PS00108">
    <property type="entry name" value="PROTEIN_KINASE_ST"/>
    <property type="match status" value="1"/>
</dbReference>
<evidence type="ECO:0000259" key="6">
    <source>
        <dbReference type="PROSITE" id="PS50011"/>
    </source>
</evidence>
<protein>
    <submittedName>
        <fullName evidence="7">Serine/threonine kinase family protein</fullName>
    </submittedName>
</protein>
<dbReference type="GO" id="GO:0005524">
    <property type="term" value="F:ATP binding"/>
    <property type="evidence" value="ECO:0007669"/>
    <property type="project" value="UniProtKB-KW"/>
</dbReference>
<proteinExistence type="predicted"/>
<keyword evidence="1" id="KW-0808">Transferase</keyword>
<dbReference type="PANTHER" id="PTHR43289:SF34">
    <property type="entry name" value="SERINE_THREONINE-PROTEIN KINASE YBDM-RELATED"/>
    <property type="match status" value="1"/>
</dbReference>
<dbReference type="eggNOG" id="COG0515">
    <property type="taxonomic scope" value="Bacteria"/>
</dbReference>
<evidence type="ECO:0000256" key="5">
    <source>
        <dbReference type="SAM" id="Phobius"/>
    </source>
</evidence>
<dbReference type="InterPro" id="IPR000719">
    <property type="entry name" value="Prot_kinase_dom"/>
</dbReference>
<dbReference type="InterPro" id="IPR008271">
    <property type="entry name" value="Ser/Thr_kinase_AS"/>
</dbReference>
<feature type="domain" description="Protein kinase" evidence="6">
    <location>
        <begin position="48"/>
        <end position="327"/>
    </location>
</feature>
<feature type="transmembrane region" description="Helical" evidence="5">
    <location>
        <begin position="342"/>
        <end position="365"/>
    </location>
</feature>
<evidence type="ECO:0000256" key="1">
    <source>
        <dbReference type="ARBA" id="ARBA00022679"/>
    </source>
</evidence>
<keyword evidence="5" id="KW-1133">Transmembrane helix</keyword>
<dbReference type="PROSITE" id="PS50011">
    <property type="entry name" value="PROTEIN_KINASE_DOM"/>
    <property type="match status" value="1"/>
</dbReference>
<sequence length="713" mass="77597">MSVRQHPGRGDGVVVSDLGLVDIENIVGSKLMLEKLGLAKPVVVGGRYQVLRLLGRGARGLVCLANDLHLRREVALKLYPGAQSGSRANEVANEAQALARLEHPNIVKVYDFGDGSLTFEPEDIGALPGSAPVIVACFFMTMEFVRGESLRRTLGRGALSRSEVLAVFAQIGRGLSHAHAAGIVHRDFKPENVMLDEHGQARVVDFGLASNQPALHGRPRDRGPGTLVHWRAPEIVGTREYMAPEARVGHASAASDQFSFGVALYEALLGTPPPRTEAGLVYVDASRFPGALGRVLARALAFDPAHRYSNFDALLAELPSQWGDQWRWTTLDDEARAKDSRLWMVALGLGAAAAAVVLSFAWMGLRSWRERDDAPDTAEVAAERAPSLPERVGVCDEALVAGLRGSWQLRGLDLWDIRYQNRNVQGIYELEVGPPESGCVFEARLTKVGSENRDYDDPPTGTTKIEAQVFAGEVEFEGRWILQDRKDSFPIVFSLMLRDGALVGDYRRFINTGGRSRPLRIGPAFGARSNRPLPAVEGLVDVPCPSQCSVLCGGSQATVECQRTQCRTDDVEIVDCGPPSEDFIEPHSTGKWLFGGDWEPLRLESDWSRCAELRGLQQGVWRMHVRGEDGSTRSWSLTLYEPESRGAGPCSLAGVASSGTRLHPVVAEINSNGHLLVHDAAQPDALKWALMGWDFVRGSTGGAEPGVVIGYKR</sequence>
<dbReference type="STRING" id="391625.PPSIR1_39500"/>
<dbReference type="InterPro" id="IPR011009">
    <property type="entry name" value="Kinase-like_dom_sf"/>
</dbReference>
<reference evidence="7 8" key="1">
    <citation type="submission" date="2007-06" db="EMBL/GenBank/DDBJ databases">
        <authorList>
            <person name="Shimkets L."/>
            <person name="Ferriera S."/>
            <person name="Johnson J."/>
            <person name="Kravitz S."/>
            <person name="Beeson K."/>
            <person name="Sutton G."/>
            <person name="Rogers Y.-H."/>
            <person name="Friedman R."/>
            <person name="Frazier M."/>
            <person name="Venter J.C."/>
        </authorList>
    </citation>
    <scope>NUCLEOTIDE SEQUENCE [LARGE SCALE GENOMIC DNA]</scope>
    <source>
        <strain evidence="7 8">SIR-1</strain>
    </source>
</reference>
<dbReference type="Pfam" id="PF00069">
    <property type="entry name" value="Pkinase"/>
    <property type="match status" value="1"/>
</dbReference>
<dbReference type="PANTHER" id="PTHR43289">
    <property type="entry name" value="MITOGEN-ACTIVATED PROTEIN KINASE KINASE KINASE 20-RELATED"/>
    <property type="match status" value="1"/>
</dbReference>
<keyword evidence="5" id="KW-0812">Transmembrane</keyword>